<feature type="domain" description="Transposase (putative) gypsy type" evidence="2">
    <location>
        <begin position="52"/>
        <end position="113"/>
    </location>
</feature>
<keyword evidence="4" id="KW-1185">Reference proteome</keyword>
<gene>
    <name evidence="3" type="ORF">HanXRQr2_Chr09g0380641</name>
</gene>
<feature type="region of interest" description="Disordered" evidence="1">
    <location>
        <begin position="338"/>
        <end position="510"/>
    </location>
</feature>
<protein>
    <recommendedName>
        <fullName evidence="2">Transposase (putative) gypsy type domain-containing protein</fullName>
    </recommendedName>
</protein>
<comment type="caution">
    <text evidence="3">The sequence shown here is derived from an EMBL/GenBank/DDBJ whole genome shotgun (WGS) entry which is preliminary data.</text>
</comment>
<reference evidence="3" key="1">
    <citation type="journal article" date="2017" name="Nature">
        <title>The sunflower genome provides insights into oil metabolism, flowering and Asterid evolution.</title>
        <authorList>
            <person name="Badouin H."/>
            <person name="Gouzy J."/>
            <person name="Grassa C.J."/>
            <person name="Murat F."/>
            <person name="Staton S.E."/>
            <person name="Cottret L."/>
            <person name="Lelandais-Briere C."/>
            <person name="Owens G.L."/>
            <person name="Carrere S."/>
            <person name="Mayjonade B."/>
            <person name="Legrand L."/>
            <person name="Gill N."/>
            <person name="Kane N.C."/>
            <person name="Bowers J.E."/>
            <person name="Hubner S."/>
            <person name="Bellec A."/>
            <person name="Berard A."/>
            <person name="Berges H."/>
            <person name="Blanchet N."/>
            <person name="Boniface M.C."/>
            <person name="Brunel D."/>
            <person name="Catrice O."/>
            <person name="Chaidir N."/>
            <person name="Claudel C."/>
            <person name="Donnadieu C."/>
            <person name="Faraut T."/>
            <person name="Fievet G."/>
            <person name="Helmstetter N."/>
            <person name="King M."/>
            <person name="Knapp S.J."/>
            <person name="Lai Z."/>
            <person name="Le Paslier M.C."/>
            <person name="Lippi Y."/>
            <person name="Lorenzon L."/>
            <person name="Mandel J.R."/>
            <person name="Marage G."/>
            <person name="Marchand G."/>
            <person name="Marquand E."/>
            <person name="Bret-Mestries E."/>
            <person name="Morien E."/>
            <person name="Nambeesan S."/>
            <person name="Nguyen T."/>
            <person name="Pegot-Espagnet P."/>
            <person name="Pouilly N."/>
            <person name="Raftis F."/>
            <person name="Sallet E."/>
            <person name="Schiex T."/>
            <person name="Thomas J."/>
            <person name="Vandecasteele C."/>
            <person name="Vares D."/>
            <person name="Vear F."/>
            <person name="Vautrin S."/>
            <person name="Crespi M."/>
            <person name="Mangin B."/>
            <person name="Burke J.M."/>
            <person name="Salse J."/>
            <person name="Munos S."/>
            <person name="Vincourt P."/>
            <person name="Rieseberg L.H."/>
            <person name="Langlade N.B."/>
        </authorList>
    </citation>
    <scope>NUCLEOTIDE SEQUENCE</scope>
    <source>
        <tissue evidence="3">Leaves</tissue>
    </source>
</reference>
<dbReference type="Proteomes" id="UP000215914">
    <property type="component" value="Unassembled WGS sequence"/>
</dbReference>
<reference evidence="3" key="2">
    <citation type="submission" date="2020-06" db="EMBL/GenBank/DDBJ databases">
        <title>Helianthus annuus Genome sequencing and assembly Release 2.</title>
        <authorList>
            <person name="Gouzy J."/>
            <person name="Langlade N."/>
            <person name="Munos S."/>
        </authorList>
    </citation>
    <scope>NUCLEOTIDE SEQUENCE</scope>
    <source>
        <tissue evidence="3">Leaves</tissue>
    </source>
</reference>
<feature type="region of interest" description="Disordered" evidence="1">
    <location>
        <begin position="285"/>
        <end position="319"/>
    </location>
</feature>
<evidence type="ECO:0000259" key="2">
    <source>
        <dbReference type="Pfam" id="PF04195"/>
    </source>
</evidence>
<dbReference type="PANTHER" id="PTHR31099:SF49">
    <property type="entry name" value="MYOSIN HEAVY CHAIN-LIKE PROTEIN"/>
    <property type="match status" value="1"/>
</dbReference>
<dbReference type="AlphaFoldDB" id="A0A9K3I5F8"/>
<accession>A0A9K3I5F8</accession>
<dbReference type="EMBL" id="MNCJ02000324">
    <property type="protein sequence ID" value="KAF5790225.1"/>
    <property type="molecule type" value="Genomic_DNA"/>
</dbReference>
<proteinExistence type="predicted"/>
<dbReference type="PANTHER" id="PTHR31099">
    <property type="entry name" value="OS06G0165300 PROTEIN"/>
    <property type="match status" value="1"/>
</dbReference>
<feature type="compositionally biased region" description="Basic and acidic residues" evidence="1">
    <location>
        <begin position="295"/>
        <end position="319"/>
    </location>
</feature>
<dbReference type="Gramene" id="mRNA:HanXRQr2_Chr09g0380641">
    <property type="protein sequence ID" value="mRNA:HanXRQr2_Chr09g0380641"/>
    <property type="gene ID" value="HanXRQr2_Chr09g0380641"/>
</dbReference>
<dbReference type="Pfam" id="PF04195">
    <property type="entry name" value="Transposase_28"/>
    <property type="match status" value="1"/>
</dbReference>
<organism evidence="3 4">
    <name type="scientific">Helianthus annuus</name>
    <name type="common">Common sunflower</name>
    <dbReference type="NCBI Taxonomy" id="4232"/>
    <lineage>
        <taxon>Eukaryota</taxon>
        <taxon>Viridiplantae</taxon>
        <taxon>Streptophyta</taxon>
        <taxon>Embryophyta</taxon>
        <taxon>Tracheophyta</taxon>
        <taxon>Spermatophyta</taxon>
        <taxon>Magnoliopsida</taxon>
        <taxon>eudicotyledons</taxon>
        <taxon>Gunneridae</taxon>
        <taxon>Pentapetalae</taxon>
        <taxon>asterids</taxon>
        <taxon>campanulids</taxon>
        <taxon>Asterales</taxon>
        <taxon>Asteraceae</taxon>
        <taxon>Asteroideae</taxon>
        <taxon>Heliantheae alliance</taxon>
        <taxon>Heliantheae</taxon>
        <taxon>Helianthus</taxon>
    </lineage>
</organism>
<name>A0A9K3I5F8_HELAN</name>
<evidence type="ECO:0000313" key="3">
    <source>
        <dbReference type="EMBL" id="KAF5790225.1"/>
    </source>
</evidence>
<sequence>MAFGLPPLRWPREAFDGLVRNFKFPDSWDARYPDEGQTAADAPAGYITLFWDFFAAGNFRLPVTKFFLEILPYYKFHISQMHPIGMVRVRHFEFVCRTMHIEPTVTHFRVFHQMHCSHGFYSFVQRASAKKILLQPPKYFHDLKPKFFFIKAGVIPIKMVFRGKEDVPTETIQTPFSENWYQDLKDVLSIALPEKALVGACMSLCWRMNREDKPVYMENGKGEFWGFLALEGGKMGTVPKKVDEELWYLQIVKNFVLPRDEDLSAQPIPGAGELSNLGIGLEKKKRAPAATAAPRKNDAEKAQKAKNVKGEKKGTRHSSDSWCDYVVVSDSLEGLAPAVMKKPKAEPRDTADIPPSNPEDPIDLESSSEPLLKKKAGKRKQTDAEAEGQPAKKVQRKKITRRGNFDAFIVKPVPEKPSSHAEPSSAVNEDLPPSPPRAPINEQLEGTKATGEDEAERAAEAGNPEVEEPVEVVVETEKVVSPGAAGVDAGHPKSPEVVARGPEKGKSAQEIPEFWWKPGFFYSS</sequence>
<evidence type="ECO:0000256" key="1">
    <source>
        <dbReference type="SAM" id="MobiDB-lite"/>
    </source>
</evidence>
<dbReference type="InterPro" id="IPR007321">
    <property type="entry name" value="Transposase_28"/>
</dbReference>
<evidence type="ECO:0000313" key="4">
    <source>
        <dbReference type="Proteomes" id="UP000215914"/>
    </source>
</evidence>